<accession>A0A2S6G161</accession>
<dbReference type="STRING" id="37659.GCA_000703125_02629"/>
<gene>
    <name evidence="2" type="ORF">BD821_101321</name>
</gene>
<reference evidence="2 3" key="1">
    <citation type="submission" date="2018-02" db="EMBL/GenBank/DDBJ databases">
        <title>Genomic Encyclopedia of Archaeal and Bacterial Type Strains, Phase II (KMG-II): from individual species to whole genera.</title>
        <authorList>
            <person name="Goeker M."/>
        </authorList>
    </citation>
    <scope>NUCLEOTIDE SEQUENCE [LARGE SCALE GENOMIC DNA]</scope>
    <source>
        <strain evidence="2 3">DSM 15099</strain>
    </source>
</reference>
<dbReference type="Pfam" id="PF01206">
    <property type="entry name" value="TusA"/>
    <property type="match status" value="1"/>
</dbReference>
<evidence type="ECO:0000313" key="3">
    <source>
        <dbReference type="Proteomes" id="UP000239863"/>
    </source>
</evidence>
<protein>
    <submittedName>
        <fullName evidence="2">TusA-related sulfurtransferase</fullName>
    </submittedName>
</protein>
<sequence length="68" mass="7613">MVKIDARGISCPQPVLMTKNALMNNPKEVEVTVDNATAKNNVERYMKQSGYSVSSTNKEDDFILYGEK</sequence>
<dbReference type="Proteomes" id="UP000239863">
    <property type="component" value="Unassembled WGS sequence"/>
</dbReference>
<keyword evidence="2" id="KW-0808">Transferase</keyword>
<dbReference type="InterPro" id="IPR036868">
    <property type="entry name" value="TusA-like_sf"/>
</dbReference>
<comment type="caution">
    <text evidence="2">The sequence shown here is derived from an EMBL/GenBank/DDBJ whole genome shotgun (WGS) entry which is preliminary data.</text>
</comment>
<dbReference type="EMBL" id="PTIS01000001">
    <property type="protein sequence ID" value="PPK49657.1"/>
    <property type="molecule type" value="Genomic_DNA"/>
</dbReference>
<dbReference type="AlphaFoldDB" id="A0A2S6G161"/>
<feature type="domain" description="UPF0033" evidence="1">
    <location>
        <begin position="3"/>
        <end position="64"/>
    </location>
</feature>
<dbReference type="GO" id="GO:0016740">
    <property type="term" value="F:transferase activity"/>
    <property type="evidence" value="ECO:0007669"/>
    <property type="project" value="UniProtKB-KW"/>
</dbReference>
<proteinExistence type="predicted"/>
<evidence type="ECO:0000313" key="2">
    <source>
        <dbReference type="EMBL" id="PPK49657.1"/>
    </source>
</evidence>
<dbReference type="InterPro" id="IPR001455">
    <property type="entry name" value="TusA-like"/>
</dbReference>
<name>A0A2S6G161_9CLOT</name>
<evidence type="ECO:0000259" key="1">
    <source>
        <dbReference type="Pfam" id="PF01206"/>
    </source>
</evidence>
<dbReference type="SUPFAM" id="SSF64307">
    <property type="entry name" value="SirA-like"/>
    <property type="match status" value="1"/>
</dbReference>
<dbReference type="Gene3D" id="3.30.110.40">
    <property type="entry name" value="TusA-like domain"/>
    <property type="match status" value="1"/>
</dbReference>
<organism evidence="2 3">
    <name type="scientific">Clostridium algidicarnis DSM 15099</name>
    <dbReference type="NCBI Taxonomy" id="1121295"/>
    <lineage>
        <taxon>Bacteria</taxon>
        <taxon>Bacillati</taxon>
        <taxon>Bacillota</taxon>
        <taxon>Clostridia</taxon>
        <taxon>Eubacteriales</taxon>
        <taxon>Clostridiaceae</taxon>
        <taxon>Clostridium</taxon>
    </lineage>
</organism>